<evidence type="ECO:0000256" key="1">
    <source>
        <dbReference type="SAM" id="Phobius"/>
    </source>
</evidence>
<dbReference type="EMBL" id="GGYP01000442">
    <property type="protein sequence ID" value="MDE45213.1"/>
    <property type="molecule type" value="Transcribed_RNA"/>
</dbReference>
<keyword evidence="1" id="KW-1133">Transmembrane helix</keyword>
<gene>
    <name evidence="3" type="primary">UBE2Q2_29</name>
    <name evidence="3" type="ORF">g.19874</name>
</gene>
<dbReference type="Pfam" id="PF00179">
    <property type="entry name" value="UQ_con"/>
    <property type="match status" value="1"/>
</dbReference>
<evidence type="ECO:0000259" key="2">
    <source>
        <dbReference type="PROSITE" id="PS50127"/>
    </source>
</evidence>
<dbReference type="SMART" id="SM00212">
    <property type="entry name" value="UBCc"/>
    <property type="match status" value="1"/>
</dbReference>
<organism evidence="3">
    <name type="scientific">Aceria tosichella</name>
    <name type="common">wheat curl mite</name>
    <dbReference type="NCBI Taxonomy" id="561515"/>
    <lineage>
        <taxon>Eukaryota</taxon>
        <taxon>Metazoa</taxon>
        <taxon>Ecdysozoa</taxon>
        <taxon>Arthropoda</taxon>
        <taxon>Chelicerata</taxon>
        <taxon>Arachnida</taxon>
        <taxon>Acari</taxon>
        <taxon>Acariformes</taxon>
        <taxon>Trombidiformes</taxon>
        <taxon>Prostigmata</taxon>
        <taxon>Eupodina</taxon>
        <taxon>Eriophyoidea</taxon>
        <taxon>Eriophyidae</taxon>
        <taxon>Eriophyinae</taxon>
        <taxon>Aceriini</taxon>
        <taxon>Aceria</taxon>
    </lineage>
</organism>
<dbReference type="SUPFAM" id="SSF54495">
    <property type="entry name" value="UBC-like"/>
    <property type="match status" value="1"/>
</dbReference>
<sequence length="209" mass="24037">MHQLSTVHAHTRISPYIIAVLVVVLMFIANEIAQAQVRAQNDKHGSSRASKRLMKELQRVYDSDSYKNGVFTVEIVDDSIYEWNVKIYKLDPESYLHRDFVKWKKMAAGRDHILLRVSYDNEYPFTPPYVRIVHPYIFGLKILSTGEICLDLLTNSGWTSAYTIEPLILQISALISNCGIGLGKEASRLAYAESNKIEYEKLMKQRHGW</sequence>
<keyword evidence="1" id="KW-0472">Membrane</keyword>
<dbReference type="PROSITE" id="PS50127">
    <property type="entry name" value="UBC_2"/>
    <property type="match status" value="1"/>
</dbReference>
<proteinExistence type="predicted"/>
<feature type="transmembrane region" description="Helical" evidence="1">
    <location>
        <begin position="13"/>
        <end position="33"/>
    </location>
</feature>
<evidence type="ECO:0000313" key="3">
    <source>
        <dbReference type="EMBL" id="MDE45213.1"/>
    </source>
</evidence>
<dbReference type="AlphaFoldDB" id="A0A6G1S5J0"/>
<keyword evidence="1" id="KW-0812">Transmembrane</keyword>
<dbReference type="InterPro" id="IPR016135">
    <property type="entry name" value="UBQ-conjugating_enzyme/RWD"/>
</dbReference>
<reference evidence="3" key="1">
    <citation type="submission" date="2018-10" db="EMBL/GenBank/DDBJ databases">
        <title>Transcriptome assembly of Aceria tosichella (Wheat curl mite) Type 2.</title>
        <authorList>
            <person name="Scully E.D."/>
            <person name="Geib S.M."/>
            <person name="Palmer N.A."/>
            <person name="Gupta A.K."/>
            <person name="Sarath G."/>
            <person name="Tatineni S."/>
        </authorList>
    </citation>
    <scope>NUCLEOTIDE SEQUENCE</scope>
    <source>
        <strain evidence="3">LincolnNE</strain>
    </source>
</reference>
<protein>
    <submittedName>
        <fullName evidence="3">Ubiquitin-conjugating enzyme E2 Q2</fullName>
    </submittedName>
</protein>
<dbReference type="InterPro" id="IPR000608">
    <property type="entry name" value="UBC"/>
</dbReference>
<name>A0A6G1S5J0_9ACAR</name>
<dbReference type="Gene3D" id="3.10.110.10">
    <property type="entry name" value="Ubiquitin Conjugating Enzyme"/>
    <property type="match status" value="1"/>
</dbReference>
<accession>A0A6G1S5J0</accession>
<dbReference type="PANTHER" id="PTHR24067">
    <property type="entry name" value="UBIQUITIN-CONJUGATING ENZYME E2"/>
    <property type="match status" value="1"/>
</dbReference>
<dbReference type="CDD" id="cd23802">
    <property type="entry name" value="UBCc_UBE2Q"/>
    <property type="match status" value="1"/>
</dbReference>
<dbReference type="InterPro" id="IPR050113">
    <property type="entry name" value="Ub_conjugating_enzyme"/>
</dbReference>
<feature type="domain" description="UBC core" evidence="2">
    <location>
        <begin position="48"/>
        <end position="209"/>
    </location>
</feature>